<dbReference type="GO" id="GO:0006624">
    <property type="term" value="P:vacuolar protein processing"/>
    <property type="evidence" value="ECO:0007669"/>
    <property type="project" value="TreeGrafter"/>
</dbReference>
<keyword evidence="5 7" id="KW-1133">Transmembrane helix</keyword>
<dbReference type="GO" id="GO:0005773">
    <property type="term" value="C:vacuole"/>
    <property type="evidence" value="ECO:0007669"/>
    <property type="project" value="GOC"/>
</dbReference>
<dbReference type="PANTHER" id="PTHR13505">
    <property type="entry name" value="TRANSMEMBRANE PROTEIN 208"/>
    <property type="match status" value="1"/>
</dbReference>
<dbReference type="AlphaFoldDB" id="K0RWF2"/>
<comment type="subcellular location">
    <subcellularLocation>
        <location evidence="1">Endoplasmic reticulum membrane</location>
        <topology evidence="1">Multi-pass membrane protein</topology>
    </subcellularLocation>
</comment>
<dbReference type="eggNOG" id="ENOG502QYSU">
    <property type="taxonomic scope" value="Eukaryota"/>
</dbReference>
<feature type="transmembrane region" description="Helical" evidence="7">
    <location>
        <begin position="85"/>
        <end position="105"/>
    </location>
</feature>
<dbReference type="Pfam" id="PF05620">
    <property type="entry name" value="TMEM208_SND2"/>
    <property type="match status" value="1"/>
</dbReference>
<sequence length="178" mass="19060">MAGAAGKKAAAARKAAEQTYLPIVSALNLGYILLRIFYQGAFGSMWSVTVSFLLVGASVFSYRGILEDHENTIPNKSLKGDGEKLAGGASLDLLGLLTLVQYGTVFISPNFYWILAILPVWGAYKLFTTFFGKSGLASGMMGGGGDPMMDQGADASLDVANAKRQKRAERRRQKVVRG</sequence>
<protein>
    <submittedName>
        <fullName evidence="8">Uncharacterized protein</fullName>
    </submittedName>
</protein>
<evidence type="ECO:0000256" key="2">
    <source>
        <dbReference type="ARBA" id="ARBA00009950"/>
    </source>
</evidence>
<evidence type="ECO:0000256" key="6">
    <source>
        <dbReference type="ARBA" id="ARBA00023136"/>
    </source>
</evidence>
<dbReference type="OrthoDB" id="48486at2759"/>
<reference evidence="8 9" key="1">
    <citation type="journal article" date="2012" name="Genome Biol.">
        <title>Genome and low-iron response of an oceanic diatom adapted to chronic iron limitation.</title>
        <authorList>
            <person name="Lommer M."/>
            <person name="Specht M."/>
            <person name="Roy A.S."/>
            <person name="Kraemer L."/>
            <person name="Andreson R."/>
            <person name="Gutowska M.A."/>
            <person name="Wolf J."/>
            <person name="Bergner S.V."/>
            <person name="Schilhabel M.B."/>
            <person name="Klostermeier U.C."/>
            <person name="Beiko R.G."/>
            <person name="Rosenstiel P."/>
            <person name="Hippler M."/>
            <person name="Laroche J."/>
        </authorList>
    </citation>
    <scope>NUCLEOTIDE SEQUENCE [LARGE SCALE GENOMIC DNA]</scope>
    <source>
        <strain evidence="8 9">CCMP1005</strain>
    </source>
</reference>
<keyword evidence="6 7" id="KW-0472">Membrane</keyword>
<comment type="caution">
    <text evidence="8">The sequence shown here is derived from an EMBL/GenBank/DDBJ whole genome shotgun (WGS) entry which is preliminary data.</text>
</comment>
<evidence type="ECO:0000256" key="4">
    <source>
        <dbReference type="ARBA" id="ARBA00022824"/>
    </source>
</evidence>
<accession>K0RWF2</accession>
<keyword evidence="3 7" id="KW-0812">Transmembrane</keyword>
<dbReference type="Proteomes" id="UP000266841">
    <property type="component" value="Unassembled WGS sequence"/>
</dbReference>
<evidence type="ECO:0000256" key="5">
    <source>
        <dbReference type="ARBA" id="ARBA00022989"/>
    </source>
</evidence>
<comment type="similarity">
    <text evidence="2">Belongs to the TMEM208 family.</text>
</comment>
<evidence type="ECO:0000313" key="9">
    <source>
        <dbReference type="Proteomes" id="UP000266841"/>
    </source>
</evidence>
<dbReference type="EMBL" id="AGNL01028659">
    <property type="protein sequence ID" value="EJK57310.1"/>
    <property type="molecule type" value="Genomic_DNA"/>
</dbReference>
<name>K0RWF2_THAOC</name>
<proteinExistence type="inferred from homology"/>
<dbReference type="PANTHER" id="PTHR13505:SF7">
    <property type="entry name" value="TRANSMEMBRANE PROTEIN 208"/>
    <property type="match status" value="1"/>
</dbReference>
<organism evidence="8 9">
    <name type="scientific">Thalassiosira oceanica</name>
    <name type="common">Marine diatom</name>
    <dbReference type="NCBI Taxonomy" id="159749"/>
    <lineage>
        <taxon>Eukaryota</taxon>
        <taxon>Sar</taxon>
        <taxon>Stramenopiles</taxon>
        <taxon>Ochrophyta</taxon>
        <taxon>Bacillariophyta</taxon>
        <taxon>Coscinodiscophyceae</taxon>
        <taxon>Thalassiosirophycidae</taxon>
        <taxon>Thalassiosirales</taxon>
        <taxon>Thalassiosiraceae</taxon>
        <taxon>Thalassiosira</taxon>
    </lineage>
</organism>
<keyword evidence="9" id="KW-1185">Reference proteome</keyword>
<dbReference type="OMA" id="DHENTIP"/>
<keyword evidence="4" id="KW-0256">Endoplasmic reticulum</keyword>
<gene>
    <name evidence="8" type="ORF">THAOC_22662</name>
</gene>
<evidence type="ECO:0000256" key="3">
    <source>
        <dbReference type="ARBA" id="ARBA00022692"/>
    </source>
</evidence>
<dbReference type="InterPro" id="IPR008506">
    <property type="entry name" value="SND2/TMEM208"/>
</dbReference>
<feature type="transmembrane region" description="Helical" evidence="7">
    <location>
        <begin position="44"/>
        <end position="65"/>
    </location>
</feature>
<dbReference type="GO" id="GO:0005789">
    <property type="term" value="C:endoplasmic reticulum membrane"/>
    <property type="evidence" value="ECO:0007669"/>
    <property type="project" value="UniProtKB-SubCell"/>
</dbReference>
<feature type="transmembrane region" description="Helical" evidence="7">
    <location>
        <begin position="20"/>
        <end position="38"/>
    </location>
</feature>
<evidence type="ECO:0000313" key="8">
    <source>
        <dbReference type="EMBL" id="EJK57310.1"/>
    </source>
</evidence>
<feature type="transmembrane region" description="Helical" evidence="7">
    <location>
        <begin position="111"/>
        <end position="131"/>
    </location>
</feature>
<evidence type="ECO:0000256" key="1">
    <source>
        <dbReference type="ARBA" id="ARBA00004477"/>
    </source>
</evidence>
<evidence type="ECO:0000256" key="7">
    <source>
        <dbReference type="SAM" id="Phobius"/>
    </source>
</evidence>